<dbReference type="Gene3D" id="1.20.1300.10">
    <property type="entry name" value="Fumarate reductase/succinate dehydrogenase, transmembrane subunit"/>
    <property type="match status" value="1"/>
</dbReference>
<dbReference type="InterPro" id="IPR014314">
    <property type="entry name" value="Succ_DH_cytb556"/>
</dbReference>
<comment type="subunit">
    <text evidence="11">Part of an enzyme complex containing four subunits: a flavoprotein, an iron-sulfur protein, plus two membrane-anchoring proteins, SdhC and SdhD. The complex can form homotrimers.</text>
</comment>
<dbReference type="InterPro" id="IPR000701">
    <property type="entry name" value="SuccDH_FuR_B_TM-su"/>
</dbReference>
<evidence type="ECO:0000256" key="4">
    <source>
        <dbReference type="ARBA" id="ARBA00020076"/>
    </source>
</evidence>
<evidence type="ECO:0000256" key="5">
    <source>
        <dbReference type="ARBA" id="ARBA00022617"/>
    </source>
</evidence>
<dbReference type="PIRSF" id="PIRSF000178">
    <property type="entry name" value="SDH_cyt_b560"/>
    <property type="match status" value="1"/>
</dbReference>
<evidence type="ECO:0000256" key="13">
    <source>
        <dbReference type="SAM" id="Phobius"/>
    </source>
</evidence>
<evidence type="ECO:0000256" key="11">
    <source>
        <dbReference type="ARBA" id="ARBA00025912"/>
    </source>
</evidence>
<evidence type="ECO:0000256" key="8">
    <source>
        <dbReference type="ARBA" id="ARBA00022989"/>
    </source>
</evidence>
<comment type="caution">
    <text evidence="14">The sequence shown here is derived from an EMBL/GenBank/DDBJ whole genome shotgun (WGS) entry which is preliminary data.</text>
</comment>
<evidence type="ECO:0000256" key="3">
    <source>
        <dbReference type="ARBA" id="ARBA00007244"/>
    </source>
</evidence>
<keyword evidence="10 13" id="KW-0472">Membrane</keyword>
<keyword evidence="6 13" id="KW-0812">Transmembrane</keyword>
<comment type="cofactor">
    <cofactor evidence="12">
        <name>heme</name>
        <dbReference type="ChEBI" id="CHEBI:30413"/>
    </cofactor>
    <text evidence="12">The heme is bound between the two transmembrane subunits.</text>
</comment>
<feature type="binding site" description="axial binding residue" evidence="12">
    <location>
        <position position="80"/>
    </location>
    <ligand>
        <name>heme</name>
        <dbReference type="ChEBI" id="CHEBI:30413"/>
        <note>ligand shared with second transmembrane subunit</note>
    </ligand>
    <ligandPart>
        <name>Fe</name>
        <dbReference type="ChEBI" id="CHEBI:18248"/>
    </ligandPart>
</feature>
<dbReference type="NCBIfam" id="TIGR02970">
    <property type="entry name" value="succ_dehyd_cytB"/>
    <property type="match status" value="1"/>
</dbReference>
<dbReference type="EMBL" id="LKHV02000001">
    <property type="protein sequence ID" value="MCS5709088.1"/>
    <property type="molecule type" value="Genomic_DNA"/>
</dbReference>
<dbReference type="OrthoDB" id="9799441at2"/>
<feature type="transmembrane region" description="Helical" evidence="13">
    <location>
        <begin position="103"/>
        <end position="126"/>
    </location>
</feature>
<evidence type="ECO:0000256" key="7">
    <source>
        <dbReference type="ARBA" id="ARBA00022723"/>
    </source>
</evidence>
<evidence type="ECO:0000313" key="14">
    <source>
        <dbReference type="EMBL" id="KRG17984.1"/>
    </source>
</evidence>
<dbReference type="GO" id="GO:0005886">
    <property type="term" value="C:plasma membrane"/>
    <property type="evidence" value="ECO:0007669"/>
    <property type="project" value="TreeGrafter"/>
</dbReference>
<dbReference type="GO" id="GO:0009055">
    <property type="term" value="F:electron transfer activity"/>
    <property type="evidence" value="ECO:0007669"/>
    <property type="project" value="InterPro"/>
</dbReference>
<keyword evidence="7 12" id="KW-0479">Metal-binding</keyword>
<keyword evidence="9 12" id="KW-0408">Iron</keyword>
<dbReference type="CDD" id="cd03499">
    <property type="entry name" value="SQR_TypeC_SdhC"/>
    <property type="match status" value="1"/>
</dbReference>
<evidence type="ECO:0000256" key="9">
    <source>
        <dbReference type="ARBA" id="ARBA00023004"/>
    </source>
</evidence>
<dbReference type="RefSeq" id="WP_057625048.1">
    <property type="nucleotide sequence ID" value="NZ_LKHV02000001.1"/>
</dbReference>
<protein>
    <recommendedName>
        <fullName evidence="4">Succinate dehydrogenase cytochrome b556 subunit</fullName>
    </recommendedName>
</protein>
<reference evidence="14" key="1">
    <citation type="submission" date="2015-09" db="EMBL/GenBank/DDBJ databases">
        <title>Draft Genome Sequences of Two Novel Amoeba-resistant Intranuclear Bacteria, Candidatus Berkiella cookevillensis and Candidatus Berkiella aquae.</title>
        <authorList>
            <person name="Mehari Y.T."/>
            <person name="Arivett B.A."/>
            <person name="Farone A.L."/>
            <person name="Gunderson J.H."/>
            <person name="Farone M.B."/>
        </authorList>
    </citation>
    <scope>NUCLEOTIDE SEQUENCE [LARGE SCALE GENOMIC DNA]</scope>
    <source>
        <strain evidence="14">CC99</strain>
    </source>
</reference>
<dbReference type="SUPFAM" id="SSF81343">
    <property type="entry name" value="Fumarate reductase respiratory complex transmembrane subunits"/>
    <property type="match status" value="1"/>
</dbReference>
<comment type="function">
    <text evidence="1">Membrane-anchoring subunit of succinate dehydrogenase (SDH).</text>
</comment>
<dbReference type="Pfam" id="PF01127">
    <property type="entry name" value="Sdh_cyt"/>
    <property type="match status" value="1"/>
</dbReference>
<feature type="transmembrane region" description="Helical" evidence="13">
    <location>
        <begin position="12"/>
        <end position="39"/>
    </location>
</feature>
<reference evidence="15" key="2">
    <citation type="journal article" date="2016" name="Genome Announc.">
        <title>Draft Genome Sequences of Two Novel Amoeba-Resistant Intranuclear Bacteria, 'Candidatus Berkiella cookevillensis' and 'Candidatus Berkiella aquae'.</title>
        <authorList>
            <person name="Mehari Y.T."/>
            <person name="Arivett B.A."/>
            <person name="Farone A.L."/>
            <person name="Gunderson J.H."/>
            <person name="Farone M.B."/>
        </authorList>
    </citation>
    <scope>NUCLEOTIDE SEQUENCE</scope>
    <source>
        <strain evidence="15">CC99</strain>
    </source>
</reference>
<reference evidence="15" key="3">
    <citation type="submission" date="2021-06" db="EMBL/GenBank/DDBJ databases">
        <title>Genomic Description and Analysis of Intracellular Bacteria, Candidatus Berkiella cookevillensis and Candidatus Berkiella aquae.</title>
        <authorList>
            <person name="Kidane D.T."/>
            <person name="Mehari Y.T."/>
            <person name="Rice F.C."/>
            <person name="Arivett B.A."/>
            <person name="Farone A.L."/>
            <person name="Berk S.G."/>
            <person name="Farone M.B."/>
        </authorList>
    </citation>
    <scope>NUCLEOTIDE SEQUENCE</scope>
    <source>
        <strain evidence="15">CC99</strain>
    </source>
</reference>
<evidence type="ECO:0000256" key="12">
    <source>
        <dbReference type="PIRSR" id="PIRSR000178-1"/>
    </source>
</evidence>
<dbReference type="PANTHER" id="PTHR10978">
    <property type="entry name" value="SUCCINATE DEHYDROGENASE CYTOCHROME B560 SUBUNIT"/>
    <property type="match status" value="1"/>
</dbReference>
<dbReference type="STRING" id="437022.CC99x_01940"/>
<dbReference type="InterPro" id="IPR034804">
    <property type="entry name" value="SQR/QFR_C/D"/>
</dbReference>
<keyword evidence="5 12" id="KW-0349">Heme</keyword>
<dbReference type="GO" id="GO:0046872">
    <property type="term" value="F:metal ion binding"/>
    <property type="evidence" value="ECO:0007669"/>
    <property type="project" value="UniProtKB-KW"/>
</dbReference>
<keyword evidence="8 13" id="KW-1133">Transmembrane helix</keyword>
<sequence length="127" mass="13893">MKDKRPKNINPLTIRLPLTALVSIGHRISGIVVFLFIPLLLCGLGESLKSEAAFLDMRLWFQAAWVKVILWGFIAAFAFHFIAGLRHMLMDCHIGDSLKSGRVGAVMVLIATFVIAGLAAWCIGSVS</sequence>
<dbReference type="AlphaFoldDB" id="A0A0Q9YBK3"/>
<proteinExistence type="inferred from homology"/>
<accession>A0A0Q9YBK3</accession>
<gene>
    <name evidence="14" type="primary">sdhC</name>
    <name evidence="15" type="ORF">CC99x_009245</name>
    <name evidence="14" type="ORF">CC99x_01940</name>
</gene>
<name>A0A0Q9YBK3_9GAMM</name>
<comment type="similarity">
    <text evidence="3">Belongs to the cytochrome b560 family.</text>
</comment>
<dbReference type="PANTHER" id="PTHR10978:SF5">
    <property type="entry name" value="SUCCINATE DEHYDROGENASE CYTOCHROME B560 SUBUNIT, MITOCHONDRIAL"/>
    <property type="match status" value="1"/>
</dbReference>
<evidence type="ECO:0000256" key="1">
    <source>
        <dbReference type="ARBA" id="ARBA00004050"/>
    </source>
</evidence>
<comment type="subcellular location">
    <subcellularLocation>
        <location evidence="2">Membrane</location>
    </subcellularLocation>
</comment>
<evidence type="ECO:0000256" key="2">
    <source>
        <dbReference type="ARBA" id="ARBA00004370"/>
    </source>
</evidence>
<evidence type="ECO:0000313" key="16">
    <source>
        <dbReference type="Proteomes" id="UP000051494"/>
    </source>
</evidence>
<evidence type="ECO:0000313" key="15">
    <source>
        <dbReference type="EMBL" id="MCS5709088.1"/>
    </source>
</evidence>
<keyword evidence="16" id="KW-1185">Reference proteome</keyword>
<dbReference type="EMBL" id="LKHV01000010">
    <property type="protein sequence ID" value="KRG17984.1"/>
    <property type="molecule type" value="Genomic_DNA"/>
</dbReference>
<feature type="transmembrane region" description="Helical" evidence="13">
    <location>
        <begin position="59"/>
        <end position="82"/>
    </location>
</feature>
<organism evidence="14">
    <name type="scientific">Candidatus Berkiella cookevillensis</name>
    <dbReference type="NCBI Taxonomy" id="437022"/>
    <lineage>
        <taxon>Bacteria</taxon>
        <taxon>Pseudomonadati</taxon>
        <taxon>Pseudomonadota</taxon>
        <taxon>Gammaproteobacteria</taxon>
        <taxon>Candidatus Berkiellales</taxon>
        <taxon>Candidatus Berkiellaceae</taxon>
        <taxon>Candidatus Berkiella</taxon>
    </lineage>
</organism>
<evidence type="ECO:0000256" key="10">
    <source>
        <dbReference type="ARBA" id="ARBA00023136"/>
    </source>
</evidence>
<dbReference type="GO" id="GO:0006099">
    <property type="term" value="P:tricarboxylic acid cycle"/>
    <property type="evidence" value="ECO:0007669"/>
    <property type="project" value="InterPro"/>
</dbReference>
<evidence type="ECO:0000256" key="6">
    <source>
        <dbReference type="ARBA" id="ARBA00022692"/>
    </source>
</evidence>
<dbReference type="Proteomes" id="UP000051494">
    <property type="component" value="Unassembled WGS sequence"/>
</dbReference>